<name>A0ABW9BU36_9BURK</name>
<comment type="caution">
    <text evidence="1">The sequence shown here is derived from an EMBL/GenBank/DDBJ whole genome shotgun (WGS) entry which is preliminary data.</text>
</comment>
<dbReference type="EMBL" id="JAQQDH010000001">
    <property type="protein sequence ID" value="MFM0442059.1"/>
    <property type="molecule type" value="Genomic_DNA"/>
</dbReference>
<dbReference type="Proteomes" id="UP001629288">
    <property type="component" value="Unassembled WGS sequence"/>
</dbReference>
<sequence length="111" mass="12730">MILQVLIPDGIGYHKRRQGMGVVTTYQRYRPITTTVYRIFGPARRLDRDLPSIYVHAWIPEHHRAAIAANDPGWVEEGVFVCRAIVKDNQRTLAPFLASGDLEWDVREQTA</sequence>
<gene>
    <name evidence="1" type="ORF">PQR00_00550</name>
</gene>
<evidence type="ECO:0000313" key="2">
    <source>
        <dbReference type="Proteomes" id="UP001629288"/>
    </source>
</evidence>
<dbReference type="RefSeq" id="WP_408127783.1">
    <property type="nucleotide sequence ID" value="NZ_JAQQDH010000001.1"/>
</dbReference>
<protein>
    <submittedName>
        <fullName evidence="1">Uncharacterized protein</fullName>
    </submittedName>
</protein>
<proteinExistence type="predicted"/>
<accession>A0ABW9BU36</accession>
<keyword evidence="2" id="KW-1185">Reference proteome</keyword>
<reference evidence="1 2" key="1">
    <citation type="journal article" date="2024" name="Chem. Sci.">
        <title>Discovery of megapolipeptins by genome mining of a Burkholderiales bacteria collection.</title>
        <authorList>
            <person name="Paulo B.S."/>
            <person name="Recchia M.J.J."/>
            <person name="Lee S."/>
            <person name="Fergusson C.H."/>
            <person name="Romanowski S.B."/>
            <person name="Hernandez A."/>
            <person name="Krull N."/>
            <person name="Liu D.Y."/>
            <person name="Cavanagh H."/>
            <person name="Bos A."/>
            <person name="Gray C.A."/>
            <person name="Murphy B.T."/>
            <person name="Linington R.G."/>
            <person name="Eustaquio A.S."/>
        </authorList>
    </citation>
    <scope>NUCLEOTIDE SEQUENCE [LARGE SCALE GENOMIC DNA]</scope>
    <source>
        <strain evidence="1 2">RL17-379-BIB-C</strain>
    </source>
</reference>
<evidence type="ECO:0000313" key="1">
    <source>
        <dbReference type="EMBL" id="MFM0442059.1"/>
    </source>
</evidence>
<organism evidence="1 2">
    <name type="scientific">Paraburkholderia strydomiana</name>
    <dbReference type="NCBI Taxonomy" id="1245417"/>
    <lineage>
        <taxon>Bacteria</taxon>
        <taxon>Pseudomonadati</taxon>
        <taxon>Pseudomonadota</taxon>
        <taxon>Betaproteobacteria</taxon>
        <taxon>Burkholderiales</taxon>
        <taxon>Burkholderiaceae</taxon>
        <taxon>Paraburkholderia</taxon>
    </lineage>
</organism>